<dbReference type="InterPro" id="IPR007541">
    <property type="entry name" value="Uncharacterised_BSP"/>
</dbReference>
<dbReference type="EMBL" id="CP053452">
    <property type="protein sequence ID" value="QJW95340.1"/>
    <property type="molecule type" value="Genomic_DNA"/>
</dbReference>
<dbReference type="SUPFAM" id="SSF49785">
    <property type="entry name" value="Galactose-binding domain-like"/>
    <property type="match status" value="1"/>
</dbReference>
<evidence type="ECO:0000256" key="1">
    <source>
        <dbReference type="SAM" id="SignalP"/>
    </source>
</evidence>
<dbReference type="InterPro" id="IPR008979">
    <property type="entry name" value="Galactose-bd-like_sf"/>
</dbReference>
<dbReference type="RefSeq" id="WP_171471143.1">
    <property type="nucleotide sequence ID" value="NZ_CP053452.2"/>
</dbReference>
<name>A0A6M5YPJ9_9BACT</name>
<proteinExistence type="predicted"/>
<evidence type="ECO:0000313" key="3">
    <source>
        <dbReference type="Proteomes" id="UP000503447"/>
    </source>
</evidence>
<protein>
    <recommendedName>
        <fullName evidence="4">Secretory protein</fullName>
    </recommendedName>
</protein>
<dbReference type="Pfam" id="PF04450">
    <property type="entry name" value="BSP"/>
    <property type="match status" value="1"/>
</dbReference>
<feature type="signal peptide" evidence="1">
    <location>
        <begin position="1"/>
        <end position="19"/>
    </location>
</feature>
<gene>
    <name evidence="2" type="ORF">FTUN_2888</name>
</gene>
<evidence type="ECO:0008006" key="4">
    <source>
        <dbReference type="Google" id="ProtNLM"/>
    </source>
</evidence>
<accession>A0A6M5YPJ9</accession>
<reference evidence="3" key="1">
    <citation type="submission" date="2020-05" db="EMBL/GenBank/DDBJ databases">
        <title>Frigoriglobus tundricola gen. nov., sp. nov., a psychrotolerant cellulolytic planctomycete of the family Gemmataceae with two divergent copies of 16S rRNA gene.</title>
        <authorList>
            <person name="Kulichevskaya I.S."/>
            <person name="Ivanova A.A."/>
            <person name="Naumoff D.G."/>
            <person name="Beletsky A.V."/>
            <person name="Rijpstra W.I.C."/>
            <person name="Sinninghe Damste J.S."/>
            <person name="Mardanov A.V."/>
            <person name="Ravin N.V."/>
            <person name="Dedysh S.N."/>
        </authorList>
    </citation>
    <scope>NUCLEOTIDE SEQUENCE [LARGE SCALE GENOMIC DNA]</scope>
    <source>
        <strain evidence="3">PL17</strain>
    </source>
</reference>
<keyword evidence="3" id="KW-1185">Reference proteome</keyword>
<sequence length="357" mass="38684">MSRALAHIALFLVFSPAGAADPAPVPRTAAKPATAVAESSLATGSGQIRQFAFDGDPNTYFASEKNATKADHFTLTFDTPVPVKSVRVATGLPKGGAKLDAGVLEVSADGKAFEELAQFADGAAHGAPKGKVKAVRVRPTDDLKHPLVIREITVDADPRVAVFHHPIEFVVNVAAAPDMKEWANNAARVCERQYPMICEELASDGFAPLTVIQMTLRADYNGVAEAGGGRITGSVKYFKAHPDDVGAMVHETVHCVQMYRGRGNPGWLVEGVADYIRFFKYEATKPRPLPPERAKYDGSYRTSAAFLAFLADTYDPQIVRKLNAAMRAGKYKEDVWKDLTGKPVEDLGREWQKSLAK</sequence>
<keyword evidence="1" id="KW-0732">Signal</keyword>
<dbReference type="KEGG" id="ftj:FTUN_2888"/>
<dbReference type="AlphaFoldDB" id="A0A6M5YPJ9"/>
<organism evidence="2 3">
    <name type="scientific">Frigoriglobus tundricola</name>
    <dbReference type="NCBI Taxonomy" id="2774151"/>
    <lineage>
        <taxon>Bacteria</taxon>
        <taxon>Pseudomonadati</taxon>
        <taxon>Planctomycetota</taxon>
        <taxon>Planctomycetia</taxon>
        <taxon>Gemmatales</taxon>
        <taxon>Gemmataceae</taxon>
        <taxon>Frigoriglobus</taxon>
    </lineage>
</organism>
<dbReference type="PANTHER" id="PTHR33321">
    <property type="match status" value="1"/>
</dbReference>
<dbReference type="Gene3D" id="2.60.120.260">
    <property type="entry name" value="Galactose-binding domain-like"/>
    <property type="match status" value="1"/>
</dbReference>
<feature type="chain" id="PRO_5026829598" description="Secretory protein" evidence="1">
    <location>
        <begin position="20"/>
        <end position="357"/>
    </location>
</feature>
<evidence type="ECO:0000313" key="2">
    <source>
        <dbReference type="EMBL" id="QJW95340.1"/>
    </source>
</evidence>
<dbReference type="Proteomes" id="UP000503447">
    <property type="component" value="Chromosome"/>
</dbReference>
<dbReference type="PANTHER" id="PTHR33321:SF12">
    <property type="entry name" value="PLANT BASIC SECRETORY PROTEIN (BSP) FAMILY PROTEIN"/>
    <property type="match status" value="1"/>
</dbReference>